<dbReference type="AlphaFoldDB" id="A0A158BWM0"/>
<name>A0A158BWM0_9BURK</name>
<accession>A0A158BWM0</accession>
<dbReference type="NCBIfam" id="NF041728">
    <property type="entry name" value="BPSL0761_fam"/>
    <property type="match status" value="1"/>
</dbReference>
<keyword evidence="2" id="KW-1185">Reference proteome</keyword>
<evidence type="ECO:0000313" key="2">
    <source>
        <dbReference type="Proteomes" id="UP000054870"/>
    </source>
</evidence>
<organism evidence="1 2">
    <name type="scientific">Caballeronia catudaia</name>
    <dbReference type="NCBI Taxonomy" id="1777136"/>
    <lineage>
        <taxon>Bacteria</taxon>
        <taxon>Pseudomonadati</taxon>
        <taxon>Pseudomonadota</taxon>
        <taxon>Betaproteobacteria</taxon>
        <taxon>Burkholderiales</taxon>
        <taxon>Burkholderiaceae</taxon>
        <taxon>Caballeronia</taxon>
    </lineage>
</organism>
<dbReference type="Proteomes" id="UP000054870">
    <property type="component" value="Unassembled WGS sequence"/>
</dbReference>
<gene>
    <name evidence="1" type="ORF">AWB75_04150</name>
</gene>
<sequence>MTTPEQRTASVLATRDFLKTLADGTTYQVPGAVRALARGLLLGFPTPTDVVLWSLDSPEIWGLPEGSADV</sequence>
<protein>
    <submittedName>
        <fullName evidence="1">Uncharacterized protein</fullName>
    </submittedName>
</protein>
<comment type="caution">
    <text evidence="1">The sequence shown here is derived from an EMBL/GenBank/DDBJ whole genome shotgun (WGS) entry which is preliminary data.</text>
</comment>
<proteinExistence type="predicted"/>
<dbReference type="RefSeq" id="WP_061125957.1">
    <property type="nucleotide sequence ID" value="NZ_FCOF02000019.1"/>
</dbReference>
<evidence type="ECO:0000313" key="1">
    <source>
        <dbReference type="EMBL" id="SAK74483.1"/>
    </source>
</evidence>
<reference evidence="1" key="1">
    <citation type="submission" date="2016-01" db="EMBL/GenBank/DDBJ databases">
        <authorList>
            <person name="Peeters C."/>
        </authorList>
    </citation>
    <scope>NUCLEOTIDE SEQUENCE [LARGE SCALE GENOMIC DNA]</scope>
    <source>
        <strain evidence="1">LMG 29318</strain>
    </source>
</reference>
<dbReference type="EMBL" id="FCOF02000019">
    <property type="protein sequence ID" value="SAK74483.1"/>
    <property type="molecule type" value="Genomic_DNA"/>
</dbReference>
<dbReference type="InterPro" id="IPR049723">
    <property type="entry name" value="BPSL0761-like"/>
</dbReference>